<dbReference type="EMBL" id="JBIQWL010000015">
    <property type="protein sequence ID" value="MFH8253081.1"/>
    <property type="molecule type" value="Genomic_DNA"/>
</dbReference>
<dbReference type="Proteomes" id="UP001610861">
    <property type="component" value="Unassembled WGS sequence"/>
</dbReference>
<sequence length="162" mass="17580">MDRIDFDRISAQTFGSATIRLLVFRPGTTATERAKVSFYCQLVVNKLWVSVAVLAVLLTPAPIRAGGIWWTLGFGAFVTAAIVAGAWLLARPTLADAHGIRVRARGTKRGPQFSGDMGLLEEYTDRLSALESAGLNPVDHEAEWARIYDDLSTITNRAGSTS</sequence>
<gene>
    <name evidence="2" type="ORF">ACH3VR_22125</name>
</gene>
<dbReference type="InterPro" id="IPR046719">
    <property type="entry name" value="DUF6611"/>
</dbReference>
<evidence type="ECO:0000256" key="1">
    <source>
        <dbReference type="SAM" id="Phobius"/>
    </source>
</evidence>
<feature type="transmembrane region" description="Helical" evidence="1">
    <location>
        <begin position="69"/>
        <end position="90"/>
    </location>
</feature>
<keyword evidence="1" id="KW-0472">Membrane</keyword>
<accession>A0ABW7QEK0</accession>
<dbReference type="Pfam" id="PF20315">
    <property type="entry name" value="DUF6611"/>
    <property type="match status" value="1"/>
</dbReference>
<name>A0ABW7QEK0_9MICO</name>
<feature type="transmembrane region" description="Helical" evidence="1">
    <location>
        <begin position="43"/>
        <end position="63"/>
    </location>
</feature>
<proteinExistence type="predicted"/>
<keyword evidence="1" id="KW-0812">Transmembrane</keyword>
<reference evidence="2 3" key="1">
    <citation type="submission" date="2024-09" db="EMBL/GenBank/DDBJ databases">
        <authorList>
            <person name="Pan X."/>
        </authorList>
    </citation>
    <scope>NUCLEOTIDE SEQUENCE [LARGE SCALE GENOMIC DNA]</scope>
    <source>
        <strain evidence="2 3">B2969</strain>
    </source>
</reference>
<protein>
    <submittedName>
        <fullName evidence="2">DUF6611 family protein</fullName>
    </submittedName>
</protein>
<keyword evidence="1" id="KW-1133">Transmembrane helix</keyword>
<keyword evidence="3" id="KW-1185">Reference proteome</keyword>
<dbReference type="RefSeq" id="WP_397558506.1">
    <property type="nucleotide sequence ID" value="NZ_JBIQWL010000015.1"/>
</dbReference>
<evidence type="ECO:0000313" key="2">
    <source>
        <dbReference type="EMBL" id="MFH8253081.1"/>
    </source>
</evidence>
<evidence type="ECO:0000313" key="3">
    <source>
        <dbReference type="Proteomes" id="UP001610861"/>
    </source>
</evidence>
<organism evidence="2 3">
    <name type="scientific">Microbacterium alkaliflavum</name>
    <dbReference type="NCBI Taxonomy" id="3248839"/>
    <lineage>
        <taxon>Bacteria</taxon>
        <taxon>Bacillati</taxon>
        <taxon>Actinomycetota</taxon>
        <taxon>Actinomycetes</taxon>
        <taxon>Micrococcales</taxon>
        <taxon>Microbacteriaceae</taxon>
        <taxon>Microbacterium</taxon>
    </lineage>
</organism>
<comment type="caution">
    <text evidence="2">The sequence shown here is derived from an EMBL/GenBank/DDBJ whole genome shotgun (WGS) entry which is preliminary data.</text>
</comment>